<sequence>MPIDREKVLVGLPTYSKHSNTLLLDTDCQPPIYRSTWCPLSTKPSIASLPAYEQRYHQSLRHIPPRKSSRPHLARVPILY</sequence>
<evidence type="ECO:0000313" key="1">
    <source>
        <dbReference type="EMBL" id="KAJ9079737.1"/>
    </source>
</evidence>
<dbReference type="EMBL" id="QTSX02001662">
    <property type="protein sequence ID" value="KAJ9079737.1"/>
    <property type="molecule type" value="Genomic_DNA"/>
</dbReference>
<comment type="caution">
    <text evidence="1">The sequence shown here is derived from an EMBL/GenBank/DDBJ whole genome shotgun (WGS) entry which is preliminary data.</text>
</comment>
<keyword evidence="2" id="KW-1185">Reference proteome</keyword>
<organism evidence="1 2">
    <name type="scientific">Entomophthora muscae</name>
    <dbReference type="NCBI Taxonomy" id="34485"/>
    <lineage>
        <taxon>Eukaryota</taxon>
        <taxon>Fungi</taxon>
        <taxon>Fungi incertae sedis</taxon>
        <taxon>Zoopagomycota</taxon>
        <taxon>Entomophthoromycotina</taxon>
        <taxon>Entomophthoromycetes</taxon>
        <taxon>Entomophthorales</taxon>
        <taxon>Entomophthoraceae</taxon>
        <taxon>Entomophthora</taxon>
    </lineage>
</organism>
<protein>
    <submittedName>
        <fullName evidence="1">Uncharacterized protein</fullName>
    </submittedName>
</protein>
<evidence type="ECO:0000313" key="2">
    <source>
        <dbReference type="Proteomes" id="UP001165960"/>
    </source>
</evidence>
<dbReference type="Proteomes" id="UP001165960">
    <property type="component" value="Unassembled WGS sequence"/>
</dbReference>
<proteinExistence type="predicted"/>
<gene>
    <name evidence="1" type="ORF">DSO57_1032336</name>
</gene>
<name>A0ACC2TZ08_9FUNG</name>
<accession>A0ACC2TZ08</accession>
<reference evidence="1" key="1">
    <citation type="submission" date="2022-04" db="EMBL/GenBank/DDBJ databases">
        <title>Genome of the entomopathogenic fungus Entomophthora muscae.</title>
        <authorList>
            <person name="Elya C."/>
            <person name="Lovett B.R."/>
            <person name="Lee E."/>
            <person name="Macias A.M."/>
            <person name="Hajek A.E."/>
            <person name="De Bivort B.L."/>
            <person name="Kasson M.T."/>
            <person name="De Fine Licht H.H."/>
            <person name="Stajich J.E."/>
        </authorList>
    </citation>
    <scope>NUCLEOTIDE SEQUENCE</scope>
    <source>
        <strain evidence="1">Berkeley</strain>
    </source>
</reference>